<feature type="non-terminal residue" evidence="1">
    <location>
        <position position="1"/>
    </location>
</feature>
<dbReference type="EMBL" id="KV750642">
    <property type="protein sequence ID" value="OCL03984.1"/>
    <property type="molecule type" value="Genomic_DNA"/>
</dbReference>
<evidence type="ECO:0000313" key="1">
    <source>
        <dbReference type="EMBL" id="OCL03984.1"/>
    </source>
</evidence>
<organism evidence="1 2">
    <name type="scientific">Glonium stellatum</name>
    <dbReference type="NCBI Taxonomy" id="574774"/>
    <lineage>
        <taxon>Eukaryota</taxon>
        <taxon>Fungi</taxon>
        <taxon>Dikarya</taxon>
        <taxon>Ascomycota</taxon>
        <taxon>Pezizomycotina</taxon>
        <taxon>Dothideomycetes</taxon>
        <taxon>Pleosporomycetidae</taxon>
        <taxon>Gloniales</taxon>
        <taxon>Gloniaceae</taxon>
        <taxon>Glonium</taxon>
    </lineage>
</organism>
<evidence type="ECO:0000313" key="2">
    <source>
        <dbReference type="Proteomes" id="UP000250140"/>
    </source>
</evidence>
<accession>A0A8E2ESE6</accession>
<dbReference type="AlphaFoldDB" id="A0A8E2ESE6"/>
<sequence>EVVGIPHKNRMLLYSFYCASEAEPRDHIQSITPRSLPHFVASMHLDSNLTEVYRDGFDCTGNPKE</sequence>
<dbReference type="Proteomes" id="UP000250140">
    <property type="component" value="Unassembled WGS sequence"/>
</dbReference>
<proteinExistence type="predicted"/>
<name>A0A8E2ESE6_9PEZI</name>
<keyword evidence="2" id="KW-1185">Reference proteome</keyword>
<gene>
    <name evidence="1" type="ORF">AOQ84DRAFT_301715</name>
</gene>
<reference evidence="1 2" key="1">
    <citation type="journal article" date="2016" name="Nat. Commun.">
        <title>Ectomycorrhizal ecology is imprinted in the genome of the dominant symbiotic fungus Cenococcum geophilum.</title>
        <authorList>
            <consortium name="DOE Joint Genome Institute"/>
            <person name="Peter M."/>
            <person name="Kohler A."/>
            <person name="Ohm R.A."/>
            <person name="Kuo A."/>
            <person name="Krutzmann J."/>
            <person name="Morin E."/>
            <person name="Arend M."/>
            <person name="Barry K.W."/>
            <person name="Binder M."/>
            <person name="Choi C."/>
            <person name="Clum A."/>
            <person name="Copeland A."/>
            <person name="Grisel N."/>
            <person name="Haridas S."/>
            <person name="Kipfer T."/>
            <person name="LaButti K."/>
            <person name="Lindquist E."/>
            <person name="Lipzen A."/>
            <person name="Maire R."/>
            <person name="Meier B."/>
            <person name="Mihaltcheva S."/>
            <person name="Molinier V."/>
            <person name="Murat C."/>
            <person name="Poggeler S."/>
            <person name="Quandt C.A."/>
            <person name="Sperisen C."/>
            <person name="Tritt A."/>
            <person name="Tisserant E."/>
            <person name="Crous P.W."/>
            <person name="Henrissat B."/>
            <person name="Nehls U."/>
            <person name="Egli S."/>
            <person name="Spatafora J.W."/>
            <person name="Grigoriev I.V."/>
            <person name="Martin F.M."/>
        </authorList>
    </citation>
    <scope>NUCLEOTIDE SEQUENCE [LARGE SCALE GENOMIC DNA]</scope>
    <source>
        <strain evidence="1 2">CBS 207.34</strain>
    </source>
</reference>
<protein>
    <submittedName>
        <fullName evidence="1">Uncharacterized protein</fullName>
    </submittedName>
</protein>